<reference evidence="3" key="1">
    <citation type="journal article" date="2012" name="Science">
        <title>The Paleozoic origin of enzymatic lignin decomposition reconstructed from 31 fungal genomes.</title>
        <authorList>
            <person name="Floudas D."/>
            <person name="Binder M."/>
            <person name="Riley R."/>
            <person name="Barry K."/>
            <person name="Blanchette R.A."/>
            <person name="Henrissat B."/>
            <person name="Martinez A.T."/>
            <person name="Otillar R."/>
            <person name="Spatafora J.W."/>
            <person name="Yadav J.S."/>
            <person name="Aerts A."/>
            <person name="Benoit I."/>
            <person name="Boyd A."/>
            <person name="Carlson A."/>
            <person name="Copeland A."/>
            <person name="Coutinho P.M."/>
            <person name="de Vries R.P."/>
            <person name="Ferreira P."/>
            <person name="Findley K."/>
            <person name="Foster B."/>
            <person name="Gaskell J."/>
            <person name="Glotzer D."/>
            <person name="Gorecki P."/>
            <person name="Heitman J."/>
            <person name="Hesse C."/>
            <person name="Hori C."/>
            <person name="Igarashi K."/>
            <person name="Jurgens J.A."/>
            <person name="Kallen N."/>
            <person name="Kersten P."/>
            <person name="Kohler A."/>
            <person name="Kuees U."/>
            <person name="Kumar T.K.A."/>
            <person name="Kuo A."/>
            <person name="LaButti K."/>
            <person name="Larrondo L.F."/>
            <person name="Lindquist E."/>
            <person name="Ling A."/>
            <person name="Lombard V."/>
            <person name="Lucas S."/>
            <person name="Lundell T."/>
            <person name="Martin R."/>
            <person name="McLaughlin D.J."/>
            <person name="Morgenstern I."/>
            <person name="Morin E."/>
            <person name="Murat C."/>
            <person name="Nagy L.G."/>
            <person name="Nolan M."/>
            <person name="Ohm R.A."/>
            <person name="Patyshakuliyeva A."/>
            <person name="Rokas A."/>
            <person name="Ruiz-Duenas F.J."/>
            <person name="Sabat G."/>
            <person name="Salamov A."/>
            <person name="Samejima M."/>
            <person name="Schmutz J."/>
            <person name="Slot J.C."/>
            <person name="St John F."/>
            <person name="Stenlid J."/>
            <person name="Sun H."/>
            <person name="Sun S."/>
            <person name="Syed K."/>
            <person name="Tsang A."/>
            <person name="Wiebenga A."/>
            <person name="Young D."/>
            <person name="Pisabarro A."/>
            <person name="Eastwood D.C."/>
            <person name="Martin F."/>
            <person name="Cullen D."/>
            <person name="Grigoriev I.V."/>
            <person name="Hibbett D.S."/>
        </authorList>
    </citation>
    <scope>NUCLEOTIDE SEQUENCE [LARGE SCALE GENOMIC DNA]</scope>
    <source>
        <strain evidence="3">TFB10046</strain>
    </source>
</reference>
<proteinExistence type="predicted"/>
<dbReference type="AlphaFoldDB" id="J0CTJ8"/>
<feature type="compositionally biased region" description="Low complexity" evidence="1">
    <location>
        <begin position="264"/>
        <end position="275"/>
    </location>
</feature>
<sequence>MSVETDHHYENMLLGLMPAWPCRLFLPCECSVEDTRHVFGIQKHPHQGDFRDVGRRYAKCVLCKAPLRYITPKLAQKDISLIKAYYSLRKSFLSTGASEAQKFWADRDPHDVDLGIPLEFYSSNRGPPLEVELRVVNFPYVSLWDCPVIKKKYNRITACFEVFNAAKDIWQRVSGDQTFDFVPFTRVIARTPGVDTAELADSIRASRVTFSNATTPPLVEHHSQGPESSPESTDVPAAPSTATAIADSLRPSSRGGRRARDFARPSGRPSSGTSSNRLTRFNPLARGTDQVSKRKKGTDENSAVIIP</sequence>
<dbReference type="Proteomes" id="UP000006514">
    <property type="component" value="Unassembled WGS sequence"/>
</dbReference>
<dbReference type="KEGG" id="adl:AURDEDRAFT_177281"/>
<evidence type="ECO:0000313" key="2">
    <source>
        <dbReference type="EMBL" id="EJD33636.1"/>
    </source>
</evidence>
<organism evidence="2 3">
    <name type="scientific">Auricularia subglabra (strain TFB-10046 / SS5)</name>
    <name type="common">White-rot fungus</name>
    <name type="synonym">Auricularia delicata (strain TFB10046)</name>
    <dbReference type="NCBI Taxonomy" id="717982"/>
    <lineage>
        <taxon>Eukaryota</taxon>
        <taxon>Fungi</taxon>
        <taxon>Dikarya</taxon>
        <taxon>Basidiomycota</taxon>
        <taxon>Agaricomycotina</taxon>
        <taxon>Agaricomycetes</taxon>
        <taxon>Auriculariales</taxon>
        <taxon>Auriculariaceae</taxon>
        <taxon>Auricularia</taxon>
    </lineage>
</organism>
<keyword evidence="3" id="KW-1185">Reference proteome</keyword>
<name>J0CTJ8_AURST</name>
<evidence type="ECO:0000256" key="1">
    <source>
        <dbReference type="SAM" id="MobiDB-lite"/>
    </source>
</evidence>
<accession>J0CTJ8</accession>
<gene>
    <name evidence="2" type="ORF">AURDEDRAFT_177281</name>
</gene>
<protein>
    <submittedName>
        <fullName evidence="2">Uncharacterized protein</fullName>
    </submittedName>
</protein>
<evidence type="ECO:0000313" key="3">
    <source>
        <dbReference type="Proteomes" id="UP000006514"/>
    </source>
</evidence>
<dbReference type="EMBL" id="JH688139">
    <property type="protein sequence ID" value="EJD33636.1"/>
    <property type="molecule type" value="Genomic_DNA"/>
</dbReference>
<dbReference type="InParanoid" id="J0CTJ8"/>
<feature type="region of interest" description="Disordered" evidence="1">
    <location>
        <begin position="211"/>
        <end position="307"/>
    </location>
</feature>